<dbReference type="OrthoDB" id="9775950at2"/>
<feature type="transmembrane region" description="Helical" evidence="8">
    <location>
        <begin position="276"/>
        <end position="300"/>
    </location>
</feature>
<accession>A0A161WQB7</accession>
<feature type="transmembrane region" description="Helical" evidence="8">
    <location>
        <begin position="226"/>
        <end position="256"/>
    </location>
</feature>
<evidence type="ECO:0000256" key="4">
    <source>
        <dbReference type="ARBA" id="ARBA00022692"/>
    </source>
</evidence>
<keyword evidence="10" id="KW-1185">Reference proteome</keyword>
<feature type="transmembrane region" description="Helical" evidence="8">
    <location>
        <begin position="442"/>
        <end position="461"/>
    </location>
</feature>
<dbReference type="NCBIfam" id="TIGR02900">
    <property type="entry name" value="spore_V_B"/>
    <property type="match status" value="1"/>
</dbReference>
<keyword evidence="4 8" id="KW-0812">Transmembrane</keyword>
<dbReference type="InterPro" id="IPR024923">
    <property type="entry name" value="PG_synth_SpoVB"/>
</dbReference>
<dbReference type="PIRSF" id="PIRSF038958">
    <property type="entry name" value="PG_synth_SpoVB"/>
    <property type="match status" value="1"/>
</dbReference>
<evidence type="ECO:0000256" key="6">
    <source>
        <dbReference type="ARBA" id="ARBA00023136"/>
    </source>
</evidence>
<evidence type="ECO:0000256" key="5">
    <source>
        <dbReference type="ARBA" id="ARBA00022989"/>
    </source>
</evidence>
<feature type="transmembrane region" description="Helical" evidence="8">
    <location>
        <begin position="355"/>
        <end position="378"/>
    </location>
</feature>
<evidence type="ECO:0000256" key="3">
    <source>
        <dbReference type="ARBA" id="ARBA00022448"/>
    </source>
</evidence>
<feature type="transmembrane region" description="Helical" evidence="8">
    <location>
        <begin position="473"/>
        <end position="496"/>
    </location>
</feature>
<feature type="transmembrane region" description="Helical" evidence="8">
    <location>
        <begin position="186"/>
        <end position="206"/>
    </location>
</feature>
<keyword evidence="3" id="KW-0813">Transport</keyword>
<keyword evidence="6 8" id="KW-0472">Membrane</keyword>
<evidence type="ECO:0000256" key="7">
    <source>
        <dbReference type="ARBA" id="ARBA00031636"/>
    </source>
</evidence>
<feature type="transmembrane region" description="Helical" evidence="8">
    <location>
        <begin position="50"/>
        <end position="73"/>
    </location>
</feature>
<dbReference type="InterPro" id="IPR002797">
    <property type="entry name" value="Polysacc_synth"/>
</dbReference>
<keyword evidence="5 8" id="KW-1133">Transmembrane helix</keyword>
<organism evidence="9 10">
    <name type="scientific">Clostridium magnum DSM 2767</name>
    <dbReference type="NCBI Taxonomy" id="1121326"/>
    <lineage>
        <taxon>Bacteria</taxon>
        <taxon>Bacillati</taxon>
        <taxon>Bacillota</taxon>
        <taxon>Clostridia</taxon>
        <taxon>Eubacteriales</taxon>
        <taxon>Clostridiaceae</taxon>
        <taxon>Clostridium</taxon>
    </lineage>
</organism>
<dbReference type="STRING" id="1121326.CLMAG_59210"/>
<evidence type="ECO:0000256" key="2">
    <source>
        <dbReference type="ARBA" id="ARBA00010199"/>
    </source>
</evidence>
<dbReference type="InterPro" id="IPR050222">
    <property type="entry name" value="MATE_MdtK"/>
</dbReference>
<evidence type="ECO:0000313" key="10">
    <source>
        <dbReference type="Proteomes" id="UP000076603"/>
    </source>
</evidence>
<reference evidence="9 10" key="1">
    <citation type="submission" date="2016-04" db="EMBL/GenBank/DDBJ databases">
        <title>Genome sequence of Clostridium magnum DSM 2767.</title>
        <authorList>
            <person name="Poehlein A."/>
            <person name="Uhlig R."/>
            <person name="Fischer R."/>
            <person name="Bahl H."/>
            <person name="Daniel R."/>
        </authorList>
    </citation>
    <scope>NUCLEOTIDE SEQUENCE [LARGE SCALE GENOMIC DNA]</scope>
    <source>
        <strain evidence="9 10">DSM 2767</strain>
    </source>
</reference>
<proteinExistence type="inferred from homology"/>
<comment type="caution">
    <text evidence="9">The sequence shown here is derived from an EMBL/GenBank/DDBJ whole genome shotgun (WGS) entry which is preliminary data.</text>
</comment>
<feature type="transmembrane region" description="Helical" evidence="8">
    <location>
        <begin position="121"/>
        <end position="140"/>
    </location>
</feature>
<dbReference type="PANTHER" id="PTHR43298">
    <property type="entry name" value="MULTIDRUG RESISTANCE PROTEIN NORM-RELATED"/>
    <property type="match status" value="1"/>
</dbReference>
<feature type="transmembrane region" description="Helical" evidence="8">
    <location>
        <begin position="321"/>
        <end position="343"/>
    </location>
</feature>
<evidence type="ECO:0000256" key="1">
    <source>
        <dbReference type="ARBA" id="ARBA00004141"/>
    </source>
</evidence>
<feature type="transmembrane region" description="Helical" evidence="8">
    <location>
        <begin position="12"/>
        <end position="30"/>
    </location>
</feature>
<feature type="transmembrane region" description="Helical" evidence="8">
    <location>
        <begin position="94"/>
        <end position="115"/>
    </location>
</feature>
<dbReference type="GO" id="GO:0005886">
    <property type="term" value="C:plasma membrane"/>
    <property type="evidence" value="ECO:0007669"/>
    <property type="project" value="TreeGrafter"/>
</dbReference>
<dbReference type="RefSeq" id="WP_066630610.1">
    <property type="nucleotide sequence ID" value="NZ_FQXL01000035.1"/>
</dbReference>
<dbReference type="Proteomes" id="UP000076603">
    <property type="component" value="Unassembled WGS sequence"/>
</dbReference>
<evidence type="ECO:0000256" key="8">
    <source>
        <dbReference type="SAM" id="Phobius"/>
    </source>
</evidence>
<sequence>MKRDRFLKNSLTLICSNLITGIFGFIFSIILSRQLGAEGMGLYGLVMPIYDLFICLISGGMITAISKVAAVYFAKDDFRNLNRSIDISLLFDSVWALIIVCFVFVNSSYIGSYIIEDNRTIHAIQVMCPAMIFIALSSVLKGYFYGISNIKIPAFIDIFEKLFRIIFMVSVVTIFSLKGVRNTVTAAYVTLAIGEFLSFLLLYIFYKLKKKNYSFSLSPHEDKLQLLFNILIISFPLCINGFLSTALATVSALIVPRRLVSSGIEYSVALSMIGKFKGMSLSIIFFPIVIVNSISTVLIPDLSEKLSKKNFWEAENRILQVIKIAFLLGVGTSAICLCIPDSLGQLFFKRTDLGPYIKFLAFSAPITFTAATTFGVLNGLGKQNIILRNSLITSIEELILLYILTGISWINIYGYGITLIITSLTLLLLNMHEIKKECNLEFTFYEFFIYVLLGIFVFFILSMLNNFIPSSLLVFKSFAIIGFGFFLSFIFIILAIKNSFN</sequence>
<comment type="similarity">
    <text evidence="2">Belongs to the multi antimicrobial extrusion (MATE) (TC 2.A.66.1) family.</text>
</comment>
<gene>
    <name evidence="9" type="primary">spoVB_2</name>
    <name evidence="9" type="ORF">CLMAG_59210</name>
</gene>
<dbReference type="AlphaFoldDB" id="A0A161WQB7"/>
<dbReference type="PATRIC" id="fig|1121326.3.peg.5988"/>
<dbReference type="InterPro" id="IPR014249">
    <property type="entry name" value="Spore_V_B"/>
</dbReference>
<dbReference type="EMBL" id="LWAE01000014">
    <property type="protein sequence ID" value="KZL88828.1"/>
    <property type="molecule type" value="Genomic_DNA"/>
</dbReference>
<dbReference type="Pfam" id="PF01943">
    <property type="entry name" value="Polysacc_synt"/>
    <property type="match status" value="1"/>
</dbReference>
<comment type="subcellular location">
    <subcellularLocation>
        <location evidence="1">Membrane</location>
        <topology evidence="1">Multi-pass membrane protein</topology>
    </subcellularLocation>
</comment>
<evidence type="ECO:0000313" key="9">
    <source>
        <dbReference type="EMBL" id="KZL88828.1"/>
    </source>
</evidence>
<name>A0A161WQB7_9CLOT</name>
<feature type="transmembrane region" description="Helical" evidence="8">
    <location>
        <begin position="161"/>
        <end position="180"/>
    </location>
</feature>
<protein>
    <recommendedName>
        <fullName evidence="7">Multidrug-efflux transporter</fullName>
    </recommendedName>
</protein>
<feature type="transmembrane region" description="Helical" evidence="8">
    <location>
        <begin position="410"/>
        <end position="430"/>
    </location>
</feature>
<dbReference type="PANTHER" id="PTHR43298:SF2">
    <property type="entry name" value="FMN_FAD EXPORTER YEEO-RELATED"/>
    <property type="match status" value="1"/>
</dbReference>